<dbReference type="STRING" id="1136497.SAMN04489752_2413"/>
<evidence type="ECO:0000313" key="2">
    <source>
        <dbReference type="EMBL" id="SDS74746.1"/>
    </source>
</evidence>
<keyword evidence="1" id="KW-0812">Transmembrane</keyword>
<accession>A0A1H1URG0</accession>
<dbReference type="Proteomes" id="UP000199597">
    <property type="component" value="Chromosome I"/>
</dbReference>
<keyword evidence="1" id="KW-1133">Transmembrane helix</keyword>
<gene>
    <name evidence="2" type="ORF">SAMN04489752_2413</name>
</gene>
<dbReference type="AlphaFoldDB" id="A0A1H1URG0"/>
<dbReference type="RefSeq" id="WP_092014129.1">
    <property type="nucleotide sequence ID" value="NZ_LT629766.1"/>
</dbReference>
<sequence>MRDLQKNWPYMLMKIVILGLVSALIYQVAAFASVSSSEISRSFSDEAEVDMYSITDTLVDPDDFSSYRESAKSLDAVGSFYNLLDSDSGMKFLSVFDQPLSIVDFPHEDGSKDVPKSIDATSEAEYVDEDTGQRLTDVQSFQMNQNAYEFNSLKVETGAEISWSNVDYESRTIPVVLGHSYESVYDIGDRIEAQYYFEDFSLVVAGFLEPNSSIYYQGELNTYLDDSVVVPYPPRLEAVTKDNQEFFGMLSFAMISGDLAVDQEQDSESVFRRLGQAASESGFEEYTVLNAPTYLVQFQLTRQLIQDNAGLLIGVAILLGVCAVFSNGLISLHLARRRWNQQRLEYVLGVSTRRTAFRIVAVSVLEYSTLLIIASVIALQVPQGSSVGLFPVALVVAAVSVTDVSLQLFLRKRSIDRQLFTKDSS</sequence>
<organism evidence="2 3">
    <name type="scientific">Brevibacterium siliguriense</name>
    <dbReference type="NCBI Taxonomy" id="1136497"/>
    <lineage>
        <taxon>Bacteria</taxon>
        <taxon>Bacillati</taxon>
        <taxon>Actinomycetota</taxon>
        <taxon>Actinomycetes</taxon>
        <taxon>Micrococcales</taxon>
        <taxon>Brevibacteriaceae</taxon>
        <taxon>Brevibacterium</taxon>
    </lineage>
</organism>
<evidence type="ECO:0008006" key="4">
    <source>
        <dbReference type="Google" id="ProtNLM"/>
    </source>
</evidence>
<proteinExistence type="predicted"/>
<dbReference type="EMBL" id="LT629766">
    <property type="protein sequence ID" value="SDS74746.1"/>
    <property type="molecule type" value="Genomic_DNA"/>
</dbReference>
<feature type="transmembrane region" description="Helical" evidence="1">
    <location>
        <begin position="309"/>
        <end position="335"/>
    </location>
</feature>
<name>A0A1H1URG0_9MICO</name>
<feature type="transmembrane region" description="Helical" evidence="1">
    <location>
        <begin position="356"/>
        <end position="381"/>
    </location>
</feature>
<feature type="transmembrane region" description="Helical" evidence="1">
    <location>
        <begin position="387"/>
        <end position="410"/>
    </location>
</feature>
<protein>
    <recommendedName>
        <fullName evidence="4">FtsX-like permease family protein</fullName>
    </recommendedName>
</protein>
<keyword evidence="1" id="KW-0472">Membrane</keyword>
<keyword evidence="3" id="KW-1185">Reference proteome</keyword>
<dbReference type="OrthoDB" id="5022643at2"/>
<reference evidence="3" key="1">
    <citation type="submission" date="2016-10" db="EMBL/GenBank/DDBJ databases">
        <authorList>
            <person name="Varghese N."/>
            <person name="Submissions S."/>
        </authorList>
    </citation>
    <scope>NUCLEOTIDE SEQUENCE [LARGE SCALE GENOMIC DNA]</scope>
    <source>
        <strain evidence="3">DSM 23676</strain>
    </source>
</reference>
<evidence type="ECO:0000256" key="1">
    <source>
        <dbReference type="SAM" id="Phobius"/>
    </source>
</evidence>
<evidence type="ECO:0000313" key="3">
    <source>
        <dbReference type="Proteomes" id="UP000199597"/>
    </source>
</evidence>